<feature type="non-terminal residue" evidence="1">
    <location>
        <position position="1"/>
    </location>
</feature>
<sequence>KAYYYRQNELLNCKQHISIILHQQQQTQCVGSGAKHPEFGRYTRMQSGTSAYSLLGMPLGYQHKEIVI</sequence>
<protein>
    <submittedName>
        <fullName evidence="1">Putative ovule protein</fullName>
    </submittedName>
</protein>
<organism evidence="1">
    <name type="scientific">Solanum chacoense</name>
    <name type="common">Chaco potato</name>
    <dbReference type="NCBI Taxonomy" id="4108"/>
    <lineage>
        <taxon>Eukaryota</taxon>
        <taxon>Viridiplantae</taxon>
        <taxon>Streptophyta</taxon>
        <taxon>Embryophyta</taxon>
        <taxon>Tracheophyta</taxon>
        <taxon>Spermatophyta</taxon>
        <taxon>Magnoliopsida</taxon>
        <taxon>eudicotyledons</taxon>
        <taxon>Gunneridae</taxon>
        <taxon>Pentapetalae</taxon>
        <taxon>asterids</taxon>
        <taxon>lamiids</taxon>
        <taxon>Solanales</taxon>
        <taxon>Solanaceae</taxon>
        <taxon>Solanoideae</taxon>
        <taxon>Solaneae</taxon>
        <taxon>Solanum</taxon>
    </lineage>
</organism>
<name>A0A0V0GH79_SOLCH</name>
<reference evidence="1" key="1">
    <citation type="submission" date="2015-12" db="EMBL/GenBank/DDBJ databases">
        <title>Gene expression during late stages of embryo sac development: a critical building block for successful pollen-pistil interactions.</title>
        <authorList>
            <person name="Liu Y."/>
            <person name="Joly V."/>
            <person name="Sabar M."/>
            <person name="Matton D.P."/>
        </authorList>
    </citation>
    <scope>NUCLEOTIDE SEQUENCE</scope>
</reference>
<evidence type="ECO:0000313" key="1">
    <source>
        <dbReference type="EMBL" id="JAP07310.1"/>
    </source>
</evidence>
<accession>A0A0V0GH79</accession>
<dbReference type="EMBL" id="GEDG01039027">
    <property type="protein sequence ID" value="JAP07310.1"/>
    <property type="molecule type" value="Transcribed_RNA"/>
</dbReference>
<dbReference type="AlphaFoldDB" id="A0A0V0GH79"/>
<proteinExistence type="predicted"/>